<organism evidence="1 2">
    <name type="scientific">Pleurodeles waltl</name>
    <name type="common">Iberian ribbed newt</name>
    <dbReference type="NCBI Taxonomy" id="8319"/>
    <lineage>
        <taxon>Eukaryota</taxon>
        <taxon>Metazoa</taxon>
        <taxon>Chordata</taxon>
        <taxon>Craniata</taxon>
        <taxon>Vertebrata</taxon>
        <taxon>Euteleostomi</taxon>
        <taxon>Amphibia</taxon>
        <taxon>Batrachia</taxon>
        <taxon>Caudata</taxon>
        <taxon>Salamandroidea</taxon>
        <taxon>Salamandridae</taxon>
        <taxon>Pleurodelinae</taxon>
        <taxon>Pleurodeles</taxon>
    </lineage>
</organism>
<dbReference type="EMBL" id="JANPWB010000005">
    <property type="protein sequence ID" value="KAJ1190378.1"/>
    <property type="molecule type" value="Genomic_DNA"/>
</dbReference>
<evidence type="ECO:0000313" key="1">
    <source>
        <dbReference type="EMBL" id="KAJ1190378.1"/>
    </source>
</evidence>
<proteinExistence type="predicted"/>
<name>A0AAV7UNG5_PLEWA</name>
<reference evidence="1" key="1">
    <citation type="journal article" date="2022" name="bioRxiv">
        <title>Sequencing and chromosome-scale assembly of the giantPleurodeles waltlgenome.</title>
        <authorList>
            <person name="Brown T."/>
            <person name="Elewa A."/>
            <person name="Iarovenko S."/>
            <person name="Subramanian E."/>
            <person name="Araus A.J."/>
            <person name="Petzold A."/>
            <person name="Susuki M."/>
            <person name="Suzuki K.-i.T."/>
            <person name="Hayashi T."/>
            <person name="Toyoda A."/>
            <person name="Oliveira C."/>
            <person name="Osipova E."/>
            <person name="Leigh N.D."/>
            <person name="Simon A."/>
            <person name="Yun M.H."/>
        </authorList>
    </citation>
    <scope>NUCLEOTIDE SEQUENCE</scope>
    <source>
        <strain evidence="1">20211129_DDA</strain>
        <tissue evidence="1">Liver</tissue>
    </source>
</reference>
<comment type="caution">
    <text evidence="1">The sequence shown here is derived from an EMBL/GenBank/DDBJ whole genome shotgun (WGS) entry which is preliminary data.</text>
</comment>
<keyword evidence="2" id="KW-1185">Reference proteome</keyword>
<dbReference type="Proteomes" id="UP001066276">
    <property type="component" value="Chromosome 3_1"/>
</dbReference>
<gene>
    <name evidence="1" type="ORF">NDU88_007116</name>
</gene>
<dbReference type="AlphaFoldDB" id="A0AAV7UNG5"/>
<protein>
    <submittedName>
        <fullName evidence="1">Uncharacterized protein</fullName>
    </submittedName>
</protein>
<evidence type="ECO:0000313" key="2">
    <source>
        <dbReference type="Proteomes" id="UP001066276"/>
    </source>
</evidence>
<accession>A0AAV7UNG5</accession>
<sequence>MRTLSETRLSKSAGSSGGQMGAFKVIARAAKRTRAHKRGLQQAPLALESDGERCKPLLEEGTLGGSANMAAPSMESAFSGLVTEEEELDYEEEVPVSGVQSVAAQKATTSGQAVQGDRLSCHRDLAGNLRRGEVSRESGLGGASCGDTMMVVQNAKNVDVAIQVEAGDGAKESKLEGSTSTTQAVAGKSVVNQVVFGDPMEAVPCGYLGTLSCGGRRSKRRHPGISESNWV</sequence>